<evidence type="ECO:0000313" key="2">
    <source>
        <dbReference type="EMBL" id="EME69372.1"/>
    </source>
</evidence>
<dbReference type="InterPro" id="IPR000089">
    <property type="entry name" value="Biotin_lipoyl"/>
</dbReference>
<accession>M2ZPY9</accession>
<sequence>MIKVLAVPSYGYNVEKVAITRLLKEPGEVFALDEPLYELETDKVAQEVEAPFAARLVRWWVAEGDVVPVGAPVADVEVEA</sequence>
<reference evidence="2 3" key="1">
    <citation type="journal article" date="2014" name="Genome Announc.">
        <title>Draft Genome Sequence of Magnetospirillum sp. Strain SO-1, a Freshwater Magnetotactic Bacterium Isolated from the Ol'khovka River, Russia.</title>
        <authorList>
            <person name="Grouzdev D.S."/>
            <person name="Dziuba M.V."/>
            <person name="Sukhacheva M.S."/>
            <person name="Mardanov A.V."/>
            <person name="Beletskiy A.V."/>
            <person name="Kuznetsov B.B."/>
            <person name="Skryabin K.G."/>
        </authorList>
    </citation>
    <scope>NUCLEOTIDE SEQUENCE [LARGE SCALE GENOMIC DNA]</scope>
    <source>
        <strain evidence="2 3">SO-1</strain>
    </source>
</reference>
<keyword evidence="3" id="KW-1185">Reference proteome</keyword>
<organism evidence="2 3">
    <name type="scientific">Paramagnetospirillum caucaseum</name>
    <dbReference type="NCBI Taxonomy" id="1244869"/>
    <lineage>
        <taxon>Bacteria</taxon>
        <taxon>Pseudomonadati</taxon>
        <taxon>Pseudomonadota</taxon>
        <taxon>Alphaproteobacteria</taxon>
        <taxon>Rhodospirillales</taxon>
        <taxon>Magnetospirillaceae</taxon>
        <taxon>Paramagnetospirillum</taxon>
    </lineage>
</organism>
<dbReference type="Pfam" id="PF00364">
    <property type="entry name" value="Biotin_lipoyl"/>
    <property type="match status" value="1"/>
</dbReference>
<dbReference type="PROSITE" id="PS50968">
    <property type="entry name" value="BIOTINYL_LIPOYL"/>
    <property type="match status" value="1"/>
</dbReference>
<dbReference type="Gene3D" id="2.40.50.100">
    <property type="match status" value="1"/>
</dbReference>
<comment type="caution">
    <text evidence="2">The sequence shown here is derived from an EMBL/GenBank/DDBJ whole genome shotgun (WGS) entry which is preliminary data.</text>
</comment>
<gene>
    <name evidence="2" type="ORF">H261_13813</name>
</gene>
<dbReference type="AlphaFoldDB" id="M2ZPY9"/>
<dbReference type="PATRIC" id="fig|1244869.3.peg.2785"/>
<dbReference type="SUPFAM" id="SSF51230">
    <property type="entry name" value="Single hybrid motif"/>
    <property type="match status" value="1"/>
</dbReference>
<dbReference type="EMBL" id="AONQ01000036">
    <property type="protein sequence ID" value="EME69372.1"/>
    <property type="molecule type" value="Genomic_DNA"/>
</dbReference>
<proteinExistence type="predicted"/>
<dbReference type="eggNOG" id="COG0508">
    <property type="taxonomic scope" value="Bacteria"/>
</dbReference>
<protein>
    <submittedName>
        <fullName evidence="2">Phenylalanine racemase</fullName>
    </submittedName>
</protein>
<evidence type="ECO:0000313" key="3">
    <source>
        <dbReference type="Proteomes" id="UP000011744"/>
    </source>
</evidence>
<evidence type="ECO:0000259" key="1">
    <source>
        <dbReference type="PROSITE" id="PS50968"/>
    </source>
</evidence>
<dbReference type="InterPro" id="IPR011053">
    <property type="entry name" value="Single_hybrid_motif"/>
</dbReference>
<dbReference type="OrthoDB" id="7363068at2"/>
<dbReference type="CDD" id="cd06849">
    <property type="entry name" value="lipoyl_domain"/>
    <property type="match status" value="1"/>
</dbReference>
<name>M2ZPY9_9PROT</name>
<feature type="domain" description="Lipoyl-binding" evidence="1">
    <location>
        <begin position="2"/>
        <end position="77"/>
    </location>
</feature>
<dbReference type="RefSeq" id="WP_008618535.1">
    <property type="nucleotide sequence ID" value="NZ_AONQ01000036.1"/>
</dbReference>
<dbReference type="STRING" id="1244869.H261_13813"/>
<dbReference type="Proteomes" id="UP000011744">
    <property type="component" value="Unassembled WGS sequence"/>
</dbReference>